<accession>A0AAW1RU38</accession>
<dbReference type="Proteomes" id="UP001485043">
    <property type="component" value="Unassembled WGS sequence"/>
</dbReference>
<protein>
    <recommendedName>
        <fullName evidence="7">ABC-2 type transporter transmembrane domain-containing protein</fullName>
    </recommendedName>
</protein>
<dbReference type="InterPro" id="IPR013525">
    <property type="entry name" value="ABC2_TM"/>
</dbReference>
<evidence type="ECO:0000313" key="9">
    <source>
        <dbReference type="Proteomes" id="UP001485043"/>
    </source>
</evidence>
<keyword evidence="5 6" id="KW-0472">Membrane</keyword>
<dbReference type="AlphaFoldDB" id="A0AAW1RU38"/>
<evidence type="ECO:0000313" key="8">
    <source>
        <dbReference type="EMBL" id="KAK9837048.1"/>
    </source>
</evidence>
<dbReference type="Pfam" id="PF01061">
    <property type="entry name" value="ABC2_membrane"/>
    <property type="match status" value="1"/>
</dbReference>
<evidence type="ECO:0000256" key="1">
    <source>
        <dbReference type="ARBA" id="ARBA00004141"/>
    </source>
</evidence>
<dbReference type="PANTHER" id="PTHR48041">
    <property type="entry name" value="ABC TRANSPORTER G FAMILY MEMBER 28"/>
    <property type="match status" value="1"/>
</dbReference>
<dbReference type="PANTHER" id="PTHR48041:SF125">
    <property type="entry name" value="ABC TRANSPORTER G FAMILY"/>
    <property type="match status" value="1"/>
</dbReference>
<sequence length="121" mass="13389">MFVALFTFPDEYKIMLKERASGMYKLSAFYIARTISVAESFGLLIGCATMNPKAAQTVAAIVVLTASITGGYLTREMPVWISWIKYLSFVFYSYGMVLHIQYHGTTVYECSSGGENLSGPP</sequence>
<dbReference type="EMBL" id="JALJOV010001990">
    <property type="protein sequence ID" value="KAK9837048.1"/>
    <property type="molecule type" value="Genomic_DNA"/>
</dbReference>
<keyword evidence="9" id="KW-1185">Reference proteome</keyword>
<evidence type="ECO:0000256" key="5">
    <source>
        <dbReference type="ARBA" id="ARBA00023136"/>
    </source>
</evidence>
<organism evidence="8 9">
    <name type="scientific">Apatococcus fuscideae</name>
    <dbReference type="NCBI Taxonomy" id="2026836"/>
    <lineage>
        <taxon>Eukaryota</taxon>
        <taxon>Viridiplantae</taxon>
        <taxon>Chlorophyta</taxon>
        <taxon>core chlorophytes</taxon>
        <taxon>Trebouxiophyceae</taxon>
        <taxon>Chlorellales</taxon>
        <taxon>Chlorellaceae</taxon>
        <taxon>Apatococcus</taxon>
    </lineage>
</organism>
<keyword evidence="2" id="KW-0813">Transport</keyword>
<evidence type="ECO:0000256" key="4">
    <source>
        <dbReference type="ARBA" id="ARBA00022989"/>
    </source>
</evidence>
<reference evidence="8 9" key="1">
    <citation type="journal article" date="2024" name="Nat. Commun.">
        <title>Phylogenomics reveals the evolutionary origins of lichenization in chlorophyte algae.</title>
        <authorList>
            <person name="Puginier C."/>
            <person name="Libourel C."/>
            <person name="Otte J."/>
            <person name="Skaloud P."/>
            <person name="Haon M."/>
            <person name="Grisel S."/>
            <person name="Petersen M."/>
            <person name="Berrin J.G."/>
            <person name="Delaux P.M."/>
            <person name="Dal Grande F."/>
            <person name="Keller J."/>
        </authorList>
    </citation>
    <scope>NUCLEOTIDE SEQUENCE [LARGE SCALE GENOMIC DNA]</scope>
    <source>
        <strain evidence="8 9">SAG 2523</strain>
    </source>
</reference>
<keyword evidence="3 6" id="KW-0812">Transmembrane</keyword>
<dbReference type="GO" id="GO:0140359">
    <property type="term" value="F:ABC-type transporter activity"/>
    <property type="evidence" value="ECO:0007669"/>
    <property type="project" value="InterPro"/>
</dbReference>
<feature type="transmembrane region" description="Helical" evidence="6">
    <location>
        <begin position="80"/>
        <end position="98"/>
    </location>
</feature>
<name>A0AAW1RU38_9CHLO</name>
<comment type="caution">
    <text evidence="8">The sequence shown here is derived from an EMBL/GenBank/DDBJ whole genome shotgun (WGS) entry which is preliminary data.</text>
</comment>
<evidence type="ECO:0000256" key="6">
    <source>
        <dbReference type="SAM" id="Phobius"/>
    </source>
</evidence>
<evidence type="ECO:0000256" key="3">
    <source>
        <dbReference type="ARBA" id="ARBA00022692"/>
    </source>
</evidence>
<evidence type="ECO:0000259" key="7">
    <source>
        <dbReference type="Pfam" id="PF01061"/>
    </source>
</evidence>
<evidence type="ECO:0000256" key="2">
    <source>
        <dbReference type="ARBA" id="ARBA00022448"/>
    </source>
</evidence>
<feature type="transmembrane region" description="Helical" evidence="6">
    <location>
        <begin position="54"/>
        <end position="74"/>
    </location>
</feature>
<dbReference type="GO" id="GO:0016020">
    <property type="term" value="C:membrane"/>
    <property type="evidence" value="ECO:0007669"/>
    <property type="project" value="UniProtKB-SubCell"/>
</dbReference>
<proteinExistence type="predicted"/>
<keyword evidence="4 6" id="KW-1133">Transmembrane helix</keyword>
<dbReference type="InterPro" id="IPR050352">
    <property type="entry name" value="ABCG_transporters"/>
</dbReference>
<feature type="domain" description="ABC-2 type transporter transmembrane" evidence="7">
    <location>
        <begin position="36"/>
        <end position="102"/>
    </location>
</feature>
<gene>
    <name evidence="8" type="ORF">WJX84_012343</name>
</gene>
<comment type="subcellular location">
    <subcellularLocation>
        <location evidence="1">Membrane</location>
        <topology evidence="1">Multi-pass membrane protein</topology>
    </subcellularLocation>
</comment>